<evidence type="ECO:0000313" key="5">
    <source>
        <dbReference type="Proteomes" id="UP000605848"/>
    </source>
</evidence>
<reference evidence="4" key="1">
    <citation type="submission" date="2021-01" db="EMBL/GenBank/DDBJ databases">
        <title>Microvirga sp.</title>
        <authorList>
            <person name="Kim M.K."/>
        </authorList>
    </citation>
    <scope>NUCLEOTIDE SEQUENCE</scope>
    <source>
        <strain evidence="4">5420S-16</strain>
    </source>
</reference>
<name>A0A936ZJT9_9HYPH</name>
<dbReference type="PANTHER" id="PTHR43000">
    <property type="entry name" value="DTDP-D-GLUCOSE 4,6-DEHYDRATASE-RELATED"/>
    <property type="match status" value="1"/>
</dbReference>
<proteinExistence type="inferred from homology"/>
<evidence type="ECO:0000313" key="4">
    <source>
        <dbReference type="EMBL" id="MBL0405969.1"/>
    </source>
</evidence>
<dbReference type="InterPro" id="IPR036291">
    <property type="entry name" value="NAD(P)-bd_dom_sf"/>
</dbReference>
<dbReference type="InterPro" id="IPR001509">
    <property type="entry name" value="Epimerase_deHydtase"/>
</dbReference>
<dbReference type="RefSeq" id="WP_202062574.1">
    <property type="nucleotide sequence ID" value="NZ_JAEQMY010000031.1"/>
</dbReference>
<dbReference type="PRINTS" id="PR01713">
    <property type="entry name" value="NUCEPIMERASE"/>
</dbReference>
<dbReference type="SUPFAM" id="SSF51735">
    <property type="entry name" value="NAD(P)-binding Rossmann-fold domains"/>
    <property type="match status" value="1"/>
</dbReference>
<evidence type="ECO:0000256" key="2">
    <source>
        <dbReference type="ARBA" id="ARBA00007637"/>
    </source>
</evidence>
<evidence type="ECO:0000259" key="3">
    <source>
        <dbReference type="Pfam" id="PF01370"/>
    </source>
</evidence>
<dbReference type="Proteomes" id="UP000605848">
    <property type="component" value="Unassembled WGS sequence"/>
</dbReference>
<comment type="similarity">
    <text evidence="2">Belongs to the NAD(P)-dependent epimerase/dehydratase family.</text>
</comment>
<dbReference type="Gene3D" id="3.40.50.720">
    <property type="entry name" value="NAD(P)-binding Rossmann-like Domain"/>
    <property type="match status" value="1"/>
</dbReference>
<protein>
    <submittedName>
        <fullName evidence="4">SDR family NAD(P)-dependent oxidoreductase</fullName>
    </submittedName>
</protein>
<sequence length="381" mass="41833">MQIIWQIRRHLVTDTILITGGAGFIGRYVARACLERGHRVRVLDSLIEQVHGDKTQADGLDPEVEVVVGDVRDETALLRALKGATKVVHLAAEVGVGQSMYAVDRYVSVNDYGTAVLFQQLIDNPVKRVVVASSMSIYGEGLYKDADGRIMEDIVRAPRASESDPWDPLDEQGRPLVPVPTPEWKKPALASVYALSKYVQERLTLTLCPAYGMEGVALRLWNAYGPGQALSNPYTGVLAIFASRLHNGQPPMIFEDGQQRRDFVHVEDVAQAFVLALEHEKAPGGVYNVGSGQDRTVSDVAELLSQAMNRPMAPEIAGKARIGDIRHCIADITKIQQELGYAPKKDFSEGLAELAEWVAKQEAKDLVQEARKELEARGLVA</sequence>
<comment type="caution">
    <text evidence="4">The sequence shown here is derived from an EMBL/GenBank/DDBJ whole genome shotgun (WGS) entry which is preliminary data.</text>
</comment>
<keyword evidence="5" id="KW-1185">Reference proteome</keyword>
<feature type="domain" description="NAD-dependent epimerase/dehydratase" evidence="3">
    <location>
        <begin position="16"/>
        <end position="142"/>
    </location>
</feature>
<dbReference type="AlphaFoldDB" id="A0A936ZJT9"/>
<dbReference type="EMBL" id="JAEQMY010000031">
    <property type="protein sequence ID" value="MBL0405969.1"/>
    <property type="molecule type" value="Genomic_DNA"/>
</dbReference>
<organism evidence="4 5">
    <name type="scientific">Microvirga aerilata</name>
    <dbReference type="NCBI Taxonomy" id="670292"/>
    <lineage>
        <taxon>Bacteria</taxon>
        <taxon>Pseudomonadati</taxon>
        <taxon>Pseudomonadota</taxon>
        <taxon>Alphaproteobacteria</taxon>
        <taxon>Hyphomicrobiales</taxon>
        <taxon>Methylobacteriaceae</taxon>
        <taxon>Microvirga</taxon>
    </lineage>
</organism>
<dbReference type="Pfam" id="PF01370">
    <property type="entry name" value="Epimerase"/>
    <property type="match status" value="2"/>
</dbReference>
<gene>
    <name evidence="4" type="ORF">JKG68_18575</name>
</gene>
<comment type="pathway">
    <text evidence="1">Bacterial outer membrane biogenesis; LPS O-antigen biosynthesis.</text>
</comment>
<accession>A0A936ZJT9</accession>
<evidence type="ECO:0000256" key="1">
    <source>
        <dbReference type="ARBA" id="ARBA00005125"/>
    </source>
</evidence>
<feature type="domain" description="NAD-dependent epimerase/dehydratase" evidence="3">
    <location>
        <begin position="188"/>
        <end position="290"/>
    </location>
</feature>